<name>A0A841FEB3_9ACTN</name>
<dbReference type="InterPro" id="IPR036390">
    <property type="entry name" value="WH_DNA-bd_sf"/>
</dbReference>
<reference evidence="5 6" key="1">
    <citation type="submission" date="2020-08" db="EMBL/GenBank/DDBJ databases">
        <title>Genomic Encyclopedia of Type Strains, Phase IV (KMG-IV): sequencing the most valuable type-strain genomes for metagenomic binning, comparative biology and taxonomic classification.</title>
        <authorList>
            <person name="Goeker M."/>
        </authorList>
    </citation>
    <scope>NUCLEOTIDE SEQUENCE [LARGE SCALE GENOMIC DNA]</scope>
    <source>
        <strain evidence="5 6">YIM 65646</strain>
    </source>
</reference>
<evidence type="ECO:0000259" key="4">
    <source>
        <dbReference type="PROSITE" id="PS51000"/>
    </source>
</evidence>
<evidence type="ECO:0000313" key="6">
    <source>
        <dbReference type="Proteomes" id="UP000548476"/>
    </source>
</evidence>
<dbReference type="PROSITE" id="PS00894">
    <property type="entry name" value="HTH_DEOR_1"/>
    <property type="match status" value="1"/>
</dbReference>
<proteinExistence type="predicted"/>
<evidence type="ECO:0000256" key="3">
    <source>
        <dbReference type="ARBA" id="ARBA00023163"/>
    </source>
</evidence>
<feature type="domain" description="HTH deoR-type" evidence="4">
    <location>
        <begin position="13"/>
        <end position="68"/>
    </location>
</feature>
<dbReference type="Gene3D" id="3.40.50.1360">
    <property type="match status" value="1"/>
</dbReference>
<keyword evidence="3" id="KW-0804">Transcription</keyword>
<dbReference type="InterPro" id="IPR018356">
    <property type="entry name" value="Tscrpt_reg_HTH_DeoR_CS"/>
</dbReference>
<dbReference type="InterPro" id="IPR036388">
    <property type="entry name" value="WH-like_DNA-bd_sf"/>
</dbReference>
<dbReference type="Pfam" id="PF08220">
    <property type="entry name" value="HTH_DeoR"/>
    <property type="match status" value="1"/>
</dbReference>
<gene>
    <name evidence="5" type="ORF">HNR73_001200</name>
</gene>
<dbReference type="PRINTS" id="PR00037">
    <property type="entry name" value="HTHLACR"/>
</dbReference>
<keyword evidence="1" id="KW-0805">Transcription regulation</keyword>
<evidence type="ECO:0000256" key="2">
    <source>
        <dbReference type="ARBA" id="ARBA00023125"/>
    </source>
</evidence>
<evidence type="ECO:0000313" key="5">
    <source>
        <dbReference type="EMBL" id="MBB6033353.1"/>
    </source>
</evidence>
<protein>
    <submittedName>
        <fullName evidence="5">DeoR/GlpR family transcriptional regulator of sugar metabolism</fullName>
    </submittedName>
</protein>
<dbReference type="InterPro" id="IPR001034">
    <property type="entry name" value="DeoR_HTH"/>
</dbReference>
<keyword evidence="6" id="KW-1185">Reference proteome</keyword>
<dbReference type="SUPFAM" id="SSF100950">
    <property type="entry name" value="NagB/RpiA/CoA transferase-like"/>
    <property type="match status" value="1"/>
</dbReference>
<dbReference type="PANTHER" id="PTHR30363">
    <property type="entry name" value="HTH-TYPE TRANSCRIPTIONAL REGULATOR SRLR-RELATED"/>
    <property type="match status" value="1"/>
</dbReference>
<dbReference type="SUPFAM" id="SSF46785">
    <property type="entry name" value="Winged helix' DNA-binding domain"/>
    <property type="match status" value="1"/>
</dbReference>
<dbReference type="InterPro" id="IPR014036">
    <property type="entry name" value="DeoR-like_C"/>
</dbReference>
<dbReference type="InterPro" id="IPR050313">
    <property type="entry name" value="Carb_Metab_HTH_regulators"/>
</dbReference>
<dbReference type="GO" id="GO:0003677">
    <property type="term" value="F:DNA binding"/>
    <property type="evidence" value="ECO:0007669"/>
    <property type="project" value="UniProtKB-KW"/>
</dbReference>
<sequence>MSPDPAPGGAMLAQQRQAIIAERVRRDGAVRVSELVAEFGVSDMTIRRDLEQLAERGLVAKVHGGATAVDIGATDEPGFAAKSVQQKAEKEAIARAAAGLVKPATAIALSGGTTTWTLAHHLLSVPSLTVVTNSVPVADVFYRSGRADQTVILTGGIRTPSDALVGPFATASLATINVDALFLGVHGFSVRAGFTTPNIAESETDRAMVAAARRLIVLADHTKWEMVGIRTIAELTDADVLVSDSGLPEPSRADLREHVGELIVAEA</sequence>
<dbReference type="GO" id="GO:0003700">
    <property type="term" value="F:DNA-binding transcription factor activity"/>
    <property type="evidence" value="ECO:0007669"/>
    <property type="project" value="InterPro"/>
</dbReference>
<dbReference type="Pfam" id="PF00455">
    <property type="entry name" value="DeoRC"/>
    <property type="match status" value="1"/>
</dbReference>
<dbReference type="Proteomes" id="UP000548476">
    <property type="component" value="Unassembled WGS sequence"/>
</dbReference>
<dbReference type="InterPro" id="IPR037171">
    <property type="entry name" value="NagB/RpiA_transferase-like"/>
</dbReference>
<comment type="caution">
    <text evidence="5">The sequence shown here is derived from an EMBL/GenBank/DDBJ whole genome shotgun (WGS) entry which is preliminary data.</text>
</comment>
<dbReference type="SMART" id="SM00420">
    <property type="entry name" value="HTH_DEOR"/>
    <property type="match status" value="1"/>
</dbReference>
<accession>A0A841FEB3</accession>
<dbReference type="Gene3D" id="1.10.10.10">
    <property type="entry name" value="Winged helix-like DNA-binding domain superfamily/Winged helix DNA-binding domain"/>
    <property type="match status" value="1"/>
</dbReference>
<keyword evidence="2" id="KW-0238">DNA-binding</keyword>
<dbReference type="PANTHER" id="PTHR30363:SF44">
    <property type="entry name" value="AGA OPERON TRANSCRIPTIONAL REPRESSOR-RELATED"/>
    <property type="match status" value="1"/>
</dbReference>
<dbReference type="PROSITE" id="PS51000">
    <property type="entry name" value="HTH_DEOR_2"/>
    <property type="match status" value="1"/>
</dbReference>
<organism evidence="5 6">
    <name type="scientific">Phytomonospora endophytica</name>
    <dbReference type="NCBI Taxonomy" id="714109"/>
    <lineage>
        <taxon>Bacteria</taxon>
        <taxon>Bacillati</taxon>
        <taxon>Actinomycetota</taxon>
        <taxon>Actinomycetes</taxon>
        <taxon>Micromonosporales</taxon>
        <taxon>Micromonosporaceae</taxon>
        <taxon>Phytomonospora</taxon>
    </lineage>
</organism>
<dbReference type="EMBL" id="JACHGT010000002">
    <property type="protein sequence ID" value="MBB6033353.1"/>
    <property type="molecule type" value="Genomic_DNA"/>
</dbReference>
<evidence type="ECO:0000256" key="1">
    <source>
        <dbReference type="ARBA" id="ARBA00023015"/>
    </source>
</evidence>
<dbReference type="AlphaFoldDB" id="A0A841FEB3"/>
<dbReference type="SMART" id="SM01134">
    <property type="entry name" value="DeoRC"/>
    <property type="match status" value="1"/>
</dbReference>